<dbReference type="PANTHER" id="PTHR42770">
    <property type="entry name" value="AMINO ACID TRANSPORTER-RELATED"/>
    <property type="match status" value="1"/>
</dbReference>
<feature type="transmembrane region" description="Helical" evidence="6">
    <location>
        <begin position="40"/>
        <end position="58"/>
    </location>
</feature>
<keyword evidence="5 6" id="KW-0472">Membrane</keyword>
<dbReference type="KEGG" id="mbar:MSBR2_1470"/>
<reference evidence="7 8" key="1">
    <citation type="submission" date="2014-07" db="EMBL/GenBank/DDBJ databases">
        <title>Methanogenic archaea and the global carbon cycle.</title>
        <authorList>
            <person name="Henriksen J.R."/>
            <person name="Luke J."/>
            <person name="Reinhart S."/>
            <person name="Benedict M.N."/>
            <person name="Youngblut N.D."/>
            <person name="Metcalf M.E."/>
            <person name="Whitaker R.J."/>
            <person name="Metcalf W.W."/>
        </authorList>
    </citation>
    <scope>NUCLEOTIDE SEQUENCE [LARGE SCALE GENOMIC DNA]</scope>
    <source>
        <strain evidence="7 8">227</strain>
    </source>
</reference>
<evidence type="ECO:0000256" key="2">
    <source>
        <dbReference type="ARBA" id="ARBA00022475"/>
    </source>
</evidence>
<feature type="transmembrane region" description="Helical" evidence="6">
    <location>
        <begin position="439"/>
        <end position="461"/>
    </location>
</feature>
<dbReference type="GeneID" id="24800454"/>
<dbReference type="GO" id="GO:0005886">
    <property type="term" value="C:plasma membrane"/>
    <property type="evidence" value="ECO:0007669"/>
    <property type="project" value="UniProtKB-SubCell"/>
</dbReference>
<evidence type="ECO:0000256" key="4">
    <source>
        <dbReference type="ARBA" id="ARBA00022989"/>
    </source>
</evidence>
<feature type="transmembrane region" description="Helical" evidence="6">
    <location>
        <begin position="238"/>
        <end position="258"/>
    </location>
</feature>
<feature type="transmembrane region" description="Helical" evidence="6">
    <location>
        <begin position="156"/>
        <end position="183"/>
    </location>
</feature>
<feature type="transmembrane region" description="Helical" evidence="6">
    <location>
        <begin position="195"/>
        <end position="218"/>
    </location>
</feature>
<keyword evidence="3 6" id="KW-0812">Transmembrane</keyword>
<comment type="subcellular location">
    <subcellularLocation>
        <location evidence="1">Cell membrane</location>
        <topology evidence="1">Multi-pass membrane protein</topology>
    </subcellularLocation>
</comment>
<dbReference type="Gene3D" id="1.20.1740.10">
    <property type="entry name" value="Amino acid/polyamine transporter I"/>
    <property type="match status" value="1"/>
</dbReference>
<feature type="transmembrane region" description="Helical" evidence="6">
    <location>
        <begin position="322"/>
        <end position="347"/>
    </location>
</feature>
<dbReference type="PATRIC" id="fig|1434106.5.peg.1895"/>
<dbReference type="PANTHER" id="PTHR42770:SF11">
    <property type="entry name" value="INNER MEMBRANE TRANSPORT PROTEIN YBAT"/>
    <property type="match status" value="1"/>
</dbReference>
<proteinExistence type="predicted"/>
<dbReference type="GO" id="GO:0022857">
    <property type="term" value="F:transmembrane transporter activity"/>
    <property type="evidence" value="ECO:0007669"/>
    <property type="project" value="InterPro"/>
</dbReference>
<protein>
    <submittedName>
        <fullName evidence="7">Dimethylamine permease</fullName>
    </submittedName>
</protein>
<keyword evidence="4 6" id="KW-1133">Transmembrane helix</keyword>
<feature type="transmembrane region" description="Helical" evidence="6">
    <location>
        <begin position="398"/>
        <end position="418"/>
    </location>
</feature>
<feature type="transmembrane region" description="Helical" evidence="6">
    <location>
        <begin position="126"/>
        <end position="150"/>
    </location>
</feature>
<dbReference type="Proteomes" id="UP000033079">
    <property type="component" value="Chromosome"/>
</dbReference>
<name>A0A0E3LQB6_METBA</name>
<dbReference type="EMBL" id="CP009530">
    <property type="protein sequence ID" value="AKB57986.1"/>
    <property type="molecule type" value="Genomic_DNA"/>
</dbReference>
<feature type="transmembrane region" description="Helical" evidence="6">
    <location>
        <begin position="64"/>
        <end position="82"/>
    </location>
</feature>
<organism evidence="7 8">
    <name type="scientific">Methanosarcina barkeri 227</name>
    <dbReference type="NCBI Taxonomy" id="1434106"/>
    <lineage>
        <taxon>Archaea</taxon>
        <taxon>Methanobacteriati</taxon>
        <taxon>Methanobacteriota</taxon>
        <taxon>Stenosarchaea group</taxon>
        <taxon>Methanomicrobia</taxon>
        <taxon>Methanosarcinales</taxon>
        <taxon>Methanosarcinaceae</taxon>
        <taxon>Methanosarcina</taxon>
    </lineage>
</organism>
<dbReference type="RefSeq" id="WP_048123113.1">
    <property type="nucleotide sequence ID" value="NZ_CP009530.1"/>
</dbReference>
<evidence type="ECO:0000256" key="6">
    <source>
        <dbReference type="SAM" id="Phobius"/>
    </source>
</evidence>
<dbReference type="HOGENOM" id="CLU_028583_0_0_2"/>
<feature type="transmembrane region" description="Helical" evidence="6">
    <location>
        <begin position="278"/>
        <end position="302"/>
    </location>
</feature>
<evidence type="ECO:0000313" key="8">
    <source>
        <dbReference type="Proteomes" id="UP000033079"/>
    </source>
</evidence>
<keyword evidence="2" id="KW-1003">Cell membrane</keyword>
<accession>A0A0E3LQB6</accession>
<gene>
    <name evidence="7" type="ORF">MSBR2_1470</name>
</gene>
<feature type="transmembrane region" description="Helical" evidence="6">
    <location>
        <begin position="467"/>
        <end position="488"/>
    </location>
</feature>
<dbReference type="InterPro" id="IPR050367">
    <property type="entry name" value="APC_superfamily"/>
</dbReference>
<dbReference type="InterPro" id="IPR002293">
    <property type="entry name" value="AA/rel_permease1"/>
</dbReference>
<evidence type="ECO:0000256" key="3">
    <source>
        <dbReference type="ARBA" id="ARBA00022692"/>
    </source>
</evidence>
<evidence type="ECO:0000256" key="1">
    <source>
        <dbReference type="ARBA" id="ARBA00004651"/>
    </source>
</evidence>
<dbReference type="AlphaFoldDB" id="A0A0E3LQB6"/>
<evidence type="ECO:0000256" key="5">
    <source>
        <dbReference type="ARBA" id="ARBA00023136"/>
    </source>
</evidence>
<sequence length="506" mass="54811">MDNHNNPANHQNHTQIDWKSAEECSRANCELKELKRSIDWKQGLAIALGVPLLILPSIGYLTNYVWAFSIIIWGLTVLLGFFQNISFGELATVLPKASGLPGYTQIVFGSNTGNNTSEKSRLMGKFIGGFSAWSYWLGWSPVIGIYAILIGDYLHGLLPIFSVIPQTFFNLIVGALVFGYMIIINSKGLKNGAKLGYILAVVSLLPLVVITLAPFFTGDFQLTNITGAWLPQDWSWDLKHILIILGLFAMAEWSAVAWESAAIFGPEYKNPNTDTPKALLVCGLICLVLYVLVQTSVIGALGVKGVLADPISPMLPLAKLSLGPIGGSIAILMLVAAMILIIQTAFLSSARSIYSMAIEGNLPSIFGKLNANGNPVNAMIADGLFNMCLILLGSPTAILSASAVGYIVANGMSLFAYVKSKKDPEFSKLERPFKAPRGWTEIALATGILNIPFFLIGIIYISTLESGWIATAVGFVVLLLYVPIWSHLQKNELKTAKKQEAVLLAE</sequence>
<dbReference type="PIRSF" id="PIRSF006060">
    <property type="entry name" value="AA_transporter"/>
    <property type="match status" value="1"/>
</dbReference>
<dbReference type="Pfam" id="PF13520">
    <property type="entry name" value="AA_permease_2"/>
    <property type="match status" value="1"/>
</dbReference>
<evidence type="ECO:0000313" key="7">
    <source>
        <dbReference type="EMBL" id="AKB57986.1"/>
    </source>
</evidence>